<sequence length="65" mass="7058">MIVLVLDGASQDKSLSNLAPGQESVAYPLKTTQPNEMLFHAMYQSTGRVTDGDAASEVRFSVDIR</sequence>
<accession>A0ABN5UQV2</accession>
<protein>
    <recommendedName>
        <fullName evidence="3">Fimbrial protein</fullName>
    </recommendedName>
</protein>
<keyword evidence="2" id="KW-1185">Reference proteome</keyword>
<evidence type="ECO:0000313" key="2">
    <source>
        <dbReference type="Proteomes" id="UP000016702"/>
    </source>
</evidence>
<dbReference type="Proteomes" id="UP000016702">
    <property type="component" value="Chromosome"/>
</dbReference>
<reference evidence="1 2" key="1">
    <citation type="journal article" date="2014" name="Genome Announc.">
        <title>The Complete Genome Sequence of Pseudomonas putida NBRC 14164T Confirms High Intraspecies Variation.</title>
        <authorList>
            <person name="Ohji S."/>
            <person name="Yamazoe A."/>
            <person name="Hosoyama A."/>
            <person name="Tsuchikane K."/>
            <person name="Ezaki T."/>
            <person name="Fujita N."/>
        </authorList>
    </citation>
    <scope>NUCLEOTIDE SEQUENCE [LARGE SCALE GENOMIC DNA]</scope>
    <source>
        <strain evidence="1 2">NBRC 14164</strain>
    </source>
</reference>
<gene>
    <name evidence="1" type="ORF">PP4_39030</name>
</gene>
<dbReference type="GeneID" id="45525387"/>
<evidence type="ECO:0000313" key="1">
    <source>
        <dbReference type="EMBL" id="BAN55756.1"/>
    </source>
</evidence>
<proteinExistence type="predicted"/>
<dbReference type="RefSeq" id="WP_016500920.1">
    <property type="nucleotide sequence ID" value="NC_021505.1"/>
</dbReference>
<dbReference type="EMBL" id="AP013070">
    <property type="protein sequence ID" value="BAN55756.1"/>
    <property type="molecule type" value="Genomic_DNA"/>
</dbReference>
<name>A0ABN5UQV2_PSEPU</name>
<organism evidence="1 2">
    <name type="scientific">Pseudomonas putida NBRC 14164</name>
    <dbReference type="NCBI Taxonomy" id="1211579"/>
    <lineage>
        <taxon>Bacteria</taxon>
        <taxon>Pseudomonadati</taxon>
        <taxon>Pseudomonadota</taxon>
        <taxon>Gammaproteobacteria</taxon>
        <taxon>Pseudomonadales</taxon>
        <taxon>Pseudomonadaceae</taxon>
        <taxon>Pseudomonas</taxon>
    </lineage>
</organism>
<evidence type="ECO:0008006" key="3">
    <source>
        <dbReference type="Google" id="ProtNLM"/>
    </source>
</evidence>